<sequence>MRAVPVERVRDAVASLLEEAACRLPRDYLEALEAARAQEESPLGASVLDFLLANARLAEAERVATCQDTGMAVLFLEIGQEVLFTEGDLFTALEEGVRRAYRGLRKSVVQDPLLRENTQDNTPPIVHYEIVPGDRVRIRALLKGFGAELMSALAMLPATAGEEGVKRFVLETVERAGPNACPPVIVGVGLGGSFDRVALLAKKALLRPLGTPNPKPHLAQLEKELLEAINALGIGPQGFGGRVTALAVHVESYPTHIAALPVAVNLNCSAPRRAEVIL</sequence>
<keyword evidence="5" id="KW-0411">Iron-sulfur</keyword>
<evidence type="ECO:0000256" key="1">
    <source>
        <dbReference type="ARBA" id="ARBA00008876"/>
    </source>
</evidence>
<evidence type="ECO:0000256" key="5">
    <source>
        <dbReference type="ARBA" id="ARBA00023014"/>
    </source>
</evidence>
<proteinExistence type="inferred from homology"/>
<dbReference type="InterPro" id="IPR051208">
    <property type="entry name" value="Class-I_Fumarase/Tartrate_DH"/>
</dbReference>
<dbReference type="GO" id="GO:0046872">
    <property type="term" value="F:metal ion binding"/>
    <property type="evidence" value="ECO:0007669"/>
    <property type="project" value="UniProtKB-KW"/>
</dbReference>
<keyword evidence="3" id="KW-0479">Metal-binding</keyword>
<organism evidence="8 9">
    <name type="scientific">Thermus scotoductus</name>
    <dbReference type="NCBI Taxonomy" id="37636"/>
    <lineage>
        <taxon>Bacteria</taxon>
        <taxon>Thermotogati</taxon>
        <taxon>Deinococcota</taxon>
        <taxon>Deinococci</taxon>
        <taxon>Thermales</taxon>
        <taxon>Thermaceae</taxon>
        <taxon>Thermus</taxon>
    </lineage>
</organism>
<dbReference type="InterPro" id="IPR004646">
    <property type="entry name" value="Fe-S_hydro-lyase_TtdA-typ_cat"/>
</dbReference>
<dbReference type="GO" id="GO:0051539">
    <property type="term" value="F:4 iron, 4 sulfur cluster binding"/>
    <property type="evidence" value="ECO:0007669"/>
    <property type="project" value="UniProtKB-KW"/>
</dbReference>
<gene>
    <name evidence="8" type="ORF">CSW41_12460</name>
</gene>
<evidence type="ECO:0000256" key="6">
    <source>
        <dbReference type="ARBA" id="ARBA00023239"/>
    </source>
</evidence>
<reference evidence="8 9" key="1">
    <citation type="journal article" date="2019" name="Extremophiles">
        <title>Biogeography of thermophiles and predominance of Thermus scotoductus in domestic water heaters.</title>
        <authorList>
            <person name="Wilpiszeski R.L."/>
            <person name="Zhang Z."/>
            <person name="House C.H."/>
        </authorList>
    </citation>
    <scope>NUCLEOTIDE SEQUENCE [LARGE SCALE GENOMIC DNA]</scope>
    <source>
        <strain evidence="8 9">28_S28</strain>
    </source>
</reference>
<evidence type="ECO:0000259" key="7">
    <source>
        <dbReference type="Pfam" id="PF05681"/>
    </source>
</evidence>
<comment type="similarity">
    <text evidence="1">Belongs to the class-I fumarase family.</text>
</comment>
<keyword evidence="4" id="KW-0408">Iron</keyword>
<dbReference type="AlphaFoldDB" id="A0A430RIM1"/>
<feature type="domain" description="Fe-S hydro-lyase tartrate dehydratase alpha-type catalytic" evidence="7">
    <location>
        <begin position="11"/>
        <end position="276"/>
    </location>
</feature>
<dbReference type="RefSeq" id="WP_126203676.1">
    <property type="nucleotide sequence ID" value="NZ_PELV01000411.1"/>
</dbReference>
<evidence type="ECO:0000313" key="8">
    <source>
        <dbReference type="EMBL" id="RTH14305.1"/>
    </source>
</evidence>
<dbReference type="PANTHER" id="PTHR30389">
    <property type="entry name" value="FUMARATE HYDRATASE-RELATED"/>
    <property type="match status" value="1"/>
</dbReference>
<keyword evidence="6 8" id="KW-0456">Lyase</keyword>
<dbReference type="PANTHER" id="PTHR30389:SF17">
    <property type="entry name" value="L(+)-TARTRATE DEHYDRATASE SUBUNIT ALPHA-RELATED"/>
    <property type="match status" value="1"/>
</dbReference>
<accession>A0A430RIM1</accession>
<dbReference type="Pfam" id="PF05681">
    <property type="entry name" value="Fumerase"/>
    <property type="match status" value="1"/>
</dbReference>
<dbReference type="EMBL" id="PELV01000411">
    <property type="protein sequence ID" value="RTH14305.1"/>
    <property type="molecule type" value="Genomic_DNA"/>
</dbReference>
<dbReference type="EC" id="4.2.1.2" evidence="8"/>
<evidence type="ECO:0000313" key="9">
    <source>
        <dbReference type="Proteomes" id="UP000287439"/>
    </source>
</evidence>
<protein>
    <submittedName>
        <fullName evidence="8">Fumarate hydratase</fullName>
        <ecNumber evidence="8">4.2.1.2</ecNumber>
    </submittedName>
</protein>
<evidence type="ECO:0000256" key="3">
    <source>
        <dbReference type="ARBA" id="ARBA00022723"/>
    </source>
</evidence>
<evidence type="ECO:0000256" key="2">
    <source>
        <dbReference type="ARBA" id="ARBA00022485"/>
    </source>
</evidence>
<dbReference type="NCBIfam" id="TIGR00722">
    <property type="entry name" value="ttdA_fumA_fumB"/>
    <property type="match status" value="1"/>
</dbReference>
<evidence type="ECO:0000256" key="4">
    <source>
        <dbReference type="ARBA" id="ARBA00023004"/>
    </source>
</evidence>
<comment type="caution">
    <text evidence="8">The sequence shown here is derived from an EMBL/GenBank/DDBJ whole genome shotgun (WGS) entry which is preliminary data.</text>
</comment>
<dbReference type="NCBIfam" id="NF004885">
    <property type="entry name" value="PRK06246.1"/>
    <property type="match status" value="1"/>
</dbReference>
<keyword evidence="2" id="KW-0004">4Fe-4S</keyword>
<dbReference type="Proteomes" id="UP000287439">
    <property type="component" value="Unassembled WGS sequence"/>
</dbReference>
<name>A0A430RIM1_THESC</name>
<dbReference type="GO" id="GO:0004333">
    <property type="term" value="F:fumarate hydratase activity"/>
    <property type="evidence" value="ECO:0007669"/>
    <property type="project" value="UniProtKB-EC"/>
</dbReference>